<evidence type="ECO:0000313" key="2">
    <source>
        <dbReference type="Proteomes" id="UP000318616"/>
    </source>
</evidence>
<dbReference type="EMBL" id="SFAP01000183">
    <property type="protein sequence ID" value="TRV21463.1"/>
    <property type="molecule type" value="Genomic_DNA"/>
</dbReference>
<comment type="caution">
    <text evidence="1">The sequence shown here is derived from an EMBL/GenBank/DDBJ whole genome shotgun (WGS) entry which is preliminary data.</text>
</comment>
<reference evidence="1 2" key="1">
    <citation type="submission" date="2019-01" db="EMBL/GenBank/DDBJ databases">
        <title>Coherence of Microcystis species and biogeography revealed through population genomics.</title>
        <authorList>
            <person name="Perez-Carrascal O.M."/>
            <person name="Terrat Y."/>
            <person name="Giani A."/>
            <person name="Fortin N."/>
            <person name="Tromas N."/>
            <person name="Shapiro B.J."/>
        </authorList>
    </citation>
    <scope>NUCLEOTIDE SEQUENCE [LARGE SCALE GENOMIC DNA]</scope>
    <source>
        <strain evidence="1">Mw_MB_S_20031200_S109D</strain>
    </source>
</reference>
<accession>A0A552LMM4</accession>
<sequence>MLGFYQIRDRTTFFGIALLIPKKRSPLAFLSQAVTILKFNQQDDSDRTTRSASVIDVRRNSFNSC</sequence>
<dbReference type="AlphaFoldDB" id="A0A552LMM4"/>
<evidence type="ECO:0000313" key="1">
    <source>
        <dbReference type="EMBL" id="TRV21463.1"/>
    </source>
</evidence>
<gene>
    <name evidence="1" type="ORF">EWV88_15120</name>
</gene>
<organism evidence="1 2">
    <name type="scientific">Microcystis wesenbergii Mw_MB_S_20031200_S109D</name>
    <dbReference type="NCBI Taxonomy" id="2486241"/>
    <lineage>
        <taxon>Bacteria</taxon>
        <taxon>Bacillati</taxon>
        <taxon>Cyanobacteriota</taxon>
        <taxon>Cyanophyceae</taxon>
        <taxon>Oscillatoriophycideae</taxon>
        <taxon>Chroococcales</taxon>
        <taxon>Microcystaceae</taxon>
        <taxon>Microcystis</taxon>
    </lineage>
</organism>
<protein>
    <submittedName>
        <fullName evidence="1">Uncharacterized protein</fullName>
    </submittedName>
</protein>
<proteinExistence type="predicted"/>
<name>A0A552LMM4_9CHRO</name>
<dbReference type="Proteomes" id="UP000318616">
    <property type="component" value="Unassembled WGS sequence"/>
</dbReference>